<dbReference type="PANTHER" id="PTHR32089">
    <property type="entry name" value="METHYL-ACCEPTING CHEMOTAXIS PROTEIN MCPB"/>
    <property type="match status" value="1"/>
</dbReference>
<keyword evidence="9" id="KW-1185">Reference proteome</keyword>
<evidence type="ECO:0000313" key="8">
    <source>
        <dbReference type="EMBL" id="SHE67684.1"/>
    </source>
</evidence>
<dbReference type="InterPro" id="IPR004090">
    <property type="entry name" value="Chemotax_Me-accpt_rcpt"/>
</dbReference>
<reference evidence="9" key="1">
    <citation type="submission" date="2016-11" db="EMBL/GenBank/DDBJ databases">
        <authorList>
            <person name="Varghese N."/>
            <person name="Submissions S."/>
        </authorList>
    </citation>
    <scope>NUCLEOTIDE SEQUENCE [LARGE SCALE GENOMIC DNA]</scope>
    <source>
        <strain evidence="9">DSM 21264</strain>
    </source>
</reference>
<keyword evidence="5" id="KW-1133">Transmembrane helix</keyword>
<keyword evidence="2 4" id="KW-0807">Transducer</keyword>
<evidence type="ECO:0000259" key="6">
    <source>
        <dbReference type="PROSITE" id="PS50111"/>
    </source>
</evidence>
<dbReference type="AlphaFoldDB" id="A0A1M4VF80"/>
<dbReference type="PROSITE" id="PS50111">
    <property type="entry name" value="CHEMOTAXIS_TRANSDUC_2"/>
    <property type="match status" value="1"/>
</dbReference>
<dbReference type="EMBL" id="FQUH01000002">
    <property type="protein sequence ID" value="SHE67684.1"/>
    <property type="molecule type" value="Genomic_DNA"/>
</dbReference>
<dbReference type="GO" id="GO:0016020">
    <property type="term" value="C:membrane"/>
    <property type="evidence" value="ECO:0007669"/>
    <property type="project" value="UniProtKB-SubCell"/>
</dbReference>
<proteinExistence type="inferred from homology"/>
<dbReference type="CDD" id="cd06225">
    <property type="entry name" value="HAMP"/>
    <property type="match status" value="1"/>
</dbReference>
<dbReference type="GO" id="GO:0004888">
    <property type="term" value="F:transmembrane signaling receptor activity"/>
    <property type="evidence" value="ECO:0007669"/>
    <property type="project" value="InterPro"/>
</dbReference>
<gene>
    <name evidence="8" type="ORF">SAMN02745781_00705</name>
</gene>
<dbReference type="Pfam" id="PF00015">
    <property type="entry name" value="MCPsignal"/>
    <property type="match status" value="1"/>
</dbReference>
<dbReference type="InterPro" id="IPR004089">
    <property type="entry name" value="MCPsignal_dom"/>
</dbReference>
<keyword evidence="5" id="KW-0812">Transmembrane</keyword>
<dbReference type="GO" id="GO:0007165">
    <property type="term" value="P:signal transduction"/>
    <property type="evidence" value="ECO:0007669"/>
    <property type="project" value="UniProtKB-KW"/>
</dbReference>
<dbReference type="PANTHER" id="PTHR32089:SF70">
    <property type="entry name" value="ENERGY TAXIS MODULATING METHYL ACCEPTING SENSORY TRANSDUCER"/>
    <property type="match status" value="1"/>
</dbReference>
<keyword evidence="5" id="KW-0472">Membrane</keyword>
<evidence type="ECO:0000256" key="3">
    <source>
        <dbReference type="ARBA" id="ARBA00029447"/>
    </source>
</evidence>
<dbReference type="RefSeq" id="WP_072955591.1">
    <property type="nucleotide sequence ID" value="NZ_FQUH01000002.1"/>
</dbReference>
<dbReference type="PRINTS" id="PR00260">
    <property type="entry name" value="CHEMTRNSDUCR"/>
</dbReference>
<evidence type="ECO:0000256" key="5">
    <source>
        <dbReference type="SAM" id="Phobius"/>
    </source>
</evidence>
<feature type="transmembrane region" description="Helical" evidence="5">
    <location>
        <begin position="312"/>
        <end position="337"/>
    </location>
</feature>
<protein>
    <submittedName>
        <fullName evidence="8">Methyl-accepting chemotaxis protein</fullName>
    </submittedName>
</protein>
<evidence type="ECO:0000313" key="9">
    <source>
        <dbReference type="Proteomes" id="UP000184159"/>
    </source>
</evidence>
<name>A0A1M4VF80_VIBGA</name>
<comment type="similarity">
    <text evidence="3">Belongs to the methyl-accepting chemotaxis (MCP) protein family.</text>
</comment>
<accession>A0A1M4VF80</accession>
<dbReference type="Proteomes" id="UP000184159">
    <property type="component" value="Unassembled WGS sequence"/>
</dbReference>
<evidence type="ECO:0000256" key="4">
    <source>
        <dbReference type="PROSITE-ProRule" id="PRU00284"/>
    </source>
</evidence>
<dbReference type="SMART" id="SM00283">
    <property type="entry name" value="MA"/>
    <property type="match status" value="1"/>
</dbReference>
<evidence type="ECO:0000259" key="7">
    <source>
        <dbReference type="PROSITE" id="PS50885"/>
    </source>
</evidence>
<dbReference type="SUPFAM" id="SSF58104">
    <property type="entry name" value="Methyl-accepting chemotaxis protein (MCP) signaling domain"/>
    <property type="match status" value="1"/>
</dbReference>
<feature type="domain" description="HAMP" evidence="7">
    <location>
        <begin position="335"/>
        <end position="387"/>
    </location>
</feature>
<dbReference type="FunFam" id="1.10.287.950:FF:000001">
    <property type="entry name" value="Methyl-accepting chemotaxis sensory transducer"/>
    <property type="match status" value="1"/>
</dbReference>
<feature type="domain" description="Methyl-accepting transducer" evidence="6">
    <location>
        <begin position="392"/>
        <end position="628"/>
    </location>
</feature>
<dbReference type="Gene3D" id="1.10.287.950">
    <property type="entry name" value="Methyl-accepting chemotaxis protein"/>
    <property type="match status" value="1"/>
</dbReference>
<comment type="subcellular location">
    <subcellularLocation>
        <location evidence="1">Membrane</location>
    </subcellularLocation>
</comment>
<dbReference type="PROSITE" id="PS50885">
    <property type="entry name" value="HAMP"/>
    <property type="match status" value="1"/>
</dbReference>
<evidence type="ECO:0000256" key="2">
    <source>
        <dbReference type="ARBA" id="ARBA00023224"/>
    </source>
</evidence>
<dbReference type="SMART" id="SM00304">
    <property type="entry name" value="HAMP"/>
    <property type="match status" value="1"/>
</dbReference>
<dbReference type="GO" id="GO:0006935">
    <property type="term" value="P:chemotaxis"/>
    <property type="evidence" value="ECO:0007669"/>
    <property type="project" value="InterPro"/>
</dbReference>
<organism evidence="8 9">
    <name type="scientific">Vibrio gazogenes DSM 21264 = NBRC 103151</name>
    <dbReference type="NCBI Taxonomy" id="1123492"/>
    <lineage>
        <taxon>Bacteria</taxon>
        <taxon>Pseudomonadati</taxon>
        <taxon>Pseudomonadota</taxon>
        <taxon>Gammaproteobacteria</taxon>
        <taxon>Vibrionales</taxon>
        <taxon>Vibrionaceae</taxon>
        <taxon>Vibrio</taxon>
    </lineage>
</organism>
<sequence length="664" mass="74241">MNLNLIVSRVYLGFFTIILTMLISAGALLNSNHKVSANMEFMLKQSAPFILRSGELTINYLNIDRSMMSYLSTLYPEDLEPLSQSIHQSMQDFQTKLAWFKELPDPDHRIGVFIEKIESTAEKTFQDINMILNDYKAYLETKDKNVKQRALLQSLIMQINNNLLENLAAENQPDARQSIEALLTQIGLLVGEVNEAFSLQDVIETRALERRFKIRKTRLDKAIATFQSASPSFFRQSETPLKLLGQQAFSADGAVSRHIATVELYDQLTEQQSDVKLDIDAQLKNIDDFSTYATQIAEQRYVESTDQAKESVITLVILSIASVVIALLIGIVIATMIRRPSRRLQRVLGQVAEKDLSSRVNYQTNNEFGMLSKAVNLVIDDLSHIIHQMRSTAKQLNHASLDNQQTSEELSLAIAEQTSQTALTATAMEEIEYTVKDISESVSETLSIATIAVNGSNSGQVLMQKNVELLNHLSQRLRDSTQTIYQLEGYCAGIESILDIISNISSQTNLLALNAAIEAARAGEQGRGFSVVADEVRGLAEKTTASTQEIQSKIEQLQQSSVLAVKQISECVDDMENCIIQTQDVDASLNEVHINLNKIEERSHKISASTEQHQFAAIQVKENINKIQALSHQNMIRSENLAEQSKALEQMAEYQSKLTSSFKL</sequence>
<dbReference type="Pfam" id="PF00672">
    <property type="entry name" value="HAMP"/>
    <property type="match status" value="1"/>
</dbReference>
<evidence type="ECO:0000256" key="1">
    <source>
        <dbReference type="ARBA" id="ARBA00004370"/>
    </source>
</evidence>
<feature type="transmembrane region" description="Helical" evidence="5">
    <location>
        <begin position="12"/>
        <end position="29"/>
    </location>
</feature>
<dbReference type="InterPro" id="IPR003660">
    <property type="entry name" value="HAMP_dom"/>
</dbReference>